<gene>
    <name evidence="1" type="ORF">B0H65DRAFT_140348</name>
</gene>
<reference evidence="1" key="1">
    <citation type="journal article" date="2023" name="Mol. Phylogenet. Evol.">
        <title>Genome-scale phylogeny and comparative genomics of the fungal order Sordariales.</title>
        <authorList>
            <person name="Hensen N."/>
            <person name="Bonometti L."/>
            <person name="Westerberg I."/>
            <person name="Brannstrom I.O."/>
            <person name="Guillou S."/>
            <person name="Cros-Aarteil S."/>
            <person name="Calhoun S."/>
            <person name="Haridas S."/>
            <person name="Kuo A."/>
            <person name="Mondo S."/>
            <person name="Pangilinan J."/>
            <person name="Riley R."/>
            <person name="LaButti K."/>
            <person name="Andreopoulos B."/>
            <person name="Lipzen A."/>
            <person name="Chen C."/>
            <person name="Yan M."/>
            <person name="Daum C."/>
            <person name="Ng V."/>
            <person name="Clum A."/>
            <person name="Steindorff A."/>
            <person name="Ohm R.A."/>
            <person name="Martin F."/>
            <person name="Silar P."/>
            <person name="Natvig D.O."/>
            <person name="Lalanne C."/>
            <person name="Gautier V."/>
            <person name="Ament-Velasquez S.L."/>
            <person name="Kruys A."/>
            <person name="Hutchinson M.I."/>
            <person name="Powell A.J."/>
            <person name="Barry K."/>
            <person name="Miller A.N."/>
            <person name="Grigoriev I.V."/>
            <person name="Debuchy R."/>
            <person name="Gladieux P."/>
            <person name="Hiltunen Thoren M."/>
            <person name="Johannesson H."/>
        </authorList>
    </citation>
    <scope>NUCLEOTIDE SEQUENCE</scope>
    <source>
        <strain evidence="1">CBS 560.94</strain>
    </source>
</reference>
<reference evidence="1" key="2">
    <citation type="submission" date="2023-06" db="EMBL/GenBank/DDBJ databases">
        <authorList>
            <consortium name="Lawrence Berkeley National Laboratory"/>
            <person name="Haridas S."/>
            <person name="Hensen N."/>
            <person name="Bonometti L."/>
            <person name="Westerberg I."/>
            <person name="Brannstrom I.O."/>
            <person name="Guillou S."/>
            <person name="Cros-Aarteil S."/>
            <person name="Calhoun S."/>
            <person name="Kuo A."/>
            <person name="Mondo S."/>
            <person name="Pangilinan J."/>
            <person name="Riley R."/>
            <person name="Labutti K."/>
            <person name="Andreopoulos B."/>
            <person name="Lipzen A."/>
            <person name="Chen C."/>
            <person name="Yanf M."/>
            <person name="Daum C."/>
            <person name="Ng V."/>
            <person name="Clum A."/>
            <person name="Steindorff A."/>
            <person name="Ohm R."/>
            <person name="Martin F."/>
            <person name="Silar P."/>
            <person name="Natvig D."/>
            <person name="Lalanne C."/>
            <person name="Gautier V."/>
            <person name="Ament-Velasquez S.L."/>
            <person name="Kruys A."/>
            <person name="Hutchinson M.I."/>
            <person name="Powell A.J."/>
            <person name="Barry K."/>
            <person name="Miller A.N."/>
            <person name="Grigoriev I.V."/>
            <person name="Debuchy R."/>
            <person name="Gladieux P."/>
            <person name="Thoren M.H."/>
            <person name="Johannesson H."/>
        </authorList>
    </citation>
    <scope>NUCLEOTIDE SEQUENCE</scope>
    <source>
        <strain evidence="1">CBS 560.94</strain>
    </source>
</reference>
<evidence type="ECO:0000313" key="2">
    <source>
        <dbReference type="Proteomes" id="UP001278500"/>
    </source>
</evidence>
<dbReference type="Proteomes" id="UP001278500">
    <property type="component" value="Unassembled WGS sequence"/>
</dbReference>
<accession>A0AAE0JMX9</accession>
<evidence type="ECO:0000313" key="1">
    <source>
        <dbReference type="EMBL" id="KAK3351942.1"/>
    </source>
</evidence>
<comment type="caution">
    <text evidence="1">The sequence shown here is derived from an EMBL/GenBank/DDBJ whole genome shotgun (WGS) entry which is preliminary data.</text>
</comment>
<keyword evidence="2" id="KW-1185">Reference proteome</keyword>
<dbReference type="RefSeq" id="XP_062685237.1">
    <property type="nucleotide sequence ID" value="XM_062820926.1"/>
</dbReference>
<dbReference type="GeneID" id="87858080"/>
<sequence length="164" mass="18102">MSLEAEALESGLLGIGLASDSEDDSPTTTTTSLNNKTEVIAECAPPATKADRTALSEEAFQELKRTYRVKVENGEIHTTLPFPLGSLTPSGPSGQRTINKPEAQEILHAVEELYFFRRYEEAVALIQKIWEDAGEELFDRDTTGLLRLYETRCGERLRGVKGGQ</sequence>
<proteinExistence type="predicted"/>
<protein>
    <submittedName>
        <fullName evidence="1">Uncharacterized protein</fullName>
    </submittedName>
</protein>
<organism evidence="1 2">
    <name type="scientific">Neurospora tetraspora</name>
    <dbReference type="NCBI Taxonomy" id="94610"/>
    <lineage>
        <taxon>Eukaryota</taxon>
        <taxon>Fungi</taxon>
        <taxon>Dikarya</taxon>
        <taxon>Ascomycota</taxon>
        <taxon>Pezizomycotina</taxon>
        <taxon>Sordariomycetes</taxon>
        <taxon>Sordariomycetidae</taxon>
        <taxon>Sordariales</taxon>
        <taxon>Sordariaceae</taxon>
        <taxon>Neurospora</taxon>
    </lineage>
</organism>
<dbReference type="AlphaFoldDB" id="A0AAE0JMX9"/>
<dbReference type="EMBL" id="JAUEPP010000002">
    <property type="protein sequence ID" value="KAK3351942.1"/>
    <property type="molecule type" value="Genomic_DNA"/>
</dbReference>
<name>A0AAE0JMX9_9PEZI</name>